<evidence type="ECO:0000256" key="1">
    <source>
        <dbReference type="SAM" id="Phobius"/>
    </source>
</evidence>
<dbReference type="AlphaFoldDB" id="A0AAD4I177"/>
<accession>A0AAD4I177</accession>
<comment type="caution">
    <text evidence="2">The sequence shown here is derived from an EMBL/GenBank/DDBJ whole genome shotgun (WGS) entry which is preliminary data.</text>
</comment>
<keyword evidence="1" id="KW-0472">Membrane</keyword>
<reference evidence="2" key="1">
    <citation type="submission" date="2023-02" db="EMBL/GenBank/DDBJ databases">
        <authorList>
            <person name="Palmer J.M."/>
        </authorList>
    </citation>
    <scope>NUCLEOTIDE SEQUENCE</scope>
    <source>
        <strain evidence="2">FW57</strain>
    </source>
</reference>
<organism evidence="2 3">
    <name type="scientific">Staphylotrichum longicolle</name>
    <dbReference type="NCBI Taxonomy" id="669026"/>
    <lineage>
        <taxon>Eukaryota</taxon>
        <taxon>Fungi</taxon>
        <taxon>Dikarya</taxon>
        <taxon>Ascomycota</taxon>
        <taxon>Pezizomycotina</taxon>
        <taxon>Sordariomycetes</taxon>
        <taxon>Sordariomycetidae</taxon>
        <taxon>Sordariales</taxon>
        <taxon>Chaetomiaceae</taxon>
        <taxon>Staphylotrichum</taxon>
    </lineage>
</organism>
<evidence type="ECO:0000313" key="3">
    <source>
        <dbReference type="Proteomes" id="UP001197093"/>
    </source>
</evidence>
<sequence length="413" mass="46260">MGTDYDDEPYPLKKTTEADLRALSQVLWEWHDCPAATGSASSCGETCPWSRFGKLVHFHAFYKRLAASYVPSMEYGYAPALRCHSDLFDIVKCLKEQPDESRTQLILQYFDARHRTNTPKPPPPEDQTRAFSLAAQVVTMVRCSDESVDISVLELSTQPIPWPGEMSISQFLLSAFPLASPLSLASPRRTKEILDARSLLSAEAIVKIGQLRLQPTDDIRSHLSLDAKAGTVRIYQHMSVLNEHLRATKSLSDQATIADTIRVGNMPRQLALEVLDSIHTILFPAWSKSHDMLQDLVAKGTFNQDMLQLAARDIRRHKGESEGEYRYLASKLRDLLEEVKNPTPRGRFQQWFERRVAQRYFMMATIGGLLVAIILGVLSLGVGIFQAWLAYMAWKFPATSDVATSSAPTSSAS</sequence>
<keyword evidence="1" id="KW-0812">Transmembrane</keyword>
<keyword evidence="1" id="KW-1133">Transmembrane helix</keyword>
<proteinExistence type="predicted"/>
<dbReference type="Proteomes" id="UP001197093">
    <property type="component" value="Unassembled WGS sequence"/>
</dbReference>
<protein>
    <submittedName>
        <fullName evidence="2">Uncharacterized protein</fullName>
    </submittedName>
</protein>
<keyword evidence="3" id="KW-1185">Reference proteome</keyword>
<name>A0AAD4I177_9PEZI</name>
<gene>
    <name evidence="2" type="ORF">NEMBOFW57_000794</name>
</gene>
<feature type="transmembrane region" description="Helical" evidence="1">
    <location>
        <begin position="360"/>
        <end position="389"/>
    </location>
</feature>
<evidence type="ECO:0000313" key="2">
    <source>
        <dbReference type="EMBL" id="KAG7290791.1"/>
    </source>
</evidence>
<dbReference type="EMBL" id="JAHCVI010000001">
    <property type="protein sequence ID" value="KAG7290791.1"/>
    <property type="molecule type" value="Genomic_DNA"/>
</dbReference>